<keyword evidence="3" id="KW-0963">Cytoplasm</keyword>
<reference evidence="8 9" key="1">
    <citation type="journal article" date="2018" name="Mol. Biol. Evol.">
        <title>Analysis of the draft genome of the red seaweed Gracilariopsis chorda provides insights into genome size evolution in Rhodophyta.</title>
        <authorList>
            <person name="Lee J."/>
            <person name="Yang E.C."/>
            <person name="Graf L."/>
            <person name="Yang J.H."/>
            <person name="Qiu H."/>
            <person name="Zel Zion U."/>
            <person name="Chan C.X."/>
            <person name="Stephens T.G."/>
            <person name="Weber A.P.M."/>
            <person name="Boo G.H."/>
            <person name="Boo S.M."/>
            <person name="Kim K.M."/>
            <person name="Shin Y."/>
            <person name="Jung M."/>
            <person name="Lee S.J."/>
            <person name="Yim H.S."/>
            <person name="Lee J.H."/>
            <person name="Bhattacharya D."/>
            <person name="Yoon H.S."/>
        </authorList>
    </citation>
    <scope>NUCLEOTIDE SEQUENCE [LARGE SCALE GENOMIC DNA]</scope>
    <source>
        <strain evidence="8 9">SKKU-2015</strain>
        <tissue evidence="8">Whole body</tissue>
    </source>
</reference>
<dbReference type="InterPro" id="IPR016135">
    <property type="entry name" value="UBQ-conjugating_enzyme/RWD"/>
</dbReference>
<dbReference type="PROSITE" id="PS50908">
    <property type="entry name" value="RWD"/>
    <property type="match status" value="1"/>
</dbReference>
<dbReference type="SUPFAM" id="SSF54211">
    <property type="entry name" value="Ribosomal protein S5 domain 2-like"/>
    <property type="match status" value="1"/>
</dbReference>
<evidence type="ECO:0000313" key="9">
    <source>
        <dbReference type="Proteomes" id="UP000247409"/>
    </source>
</evidence>
<dbReference type="SMART" id="SM00591">
    <property type="entry name" value="RWD"/>
    <property type="match status" value="1"/>
</dbReference>
<evidence type="ECO:0000256" key="1">
    <source>
        <dbReference type="ARBA" id="ARBA00004496"/>
    </source>
</evidence>
<dbReference type="Gene3D" id="3.30.230.30">
    <property type="entry name" value="Impact, N-terminal domain"/>
    <property type="match status" value="1"/>
</dbReference>
<evidence type="ECO:0000313" key="8">
    <source>
        <dbReference type="EMBL" id="PXF49758.1"/>
    </source>
</evidence>
<dbReference type="InterPro" id="IPR023582">
    <property type="entry name" value="Impact"/>
</dbReference>
<dbReference type="OrthoDB" id="69641at2759"/>
<feature type="domain" description="RWD" evidence="7">
    <location>
        <begin position="8"/>
        <end position="109"/>
    </location>
</feature>
<dbReference type="EMBL" id="NBIV01000002">
    <property type="protein sequence ID" value="PXF49758.1"/>
    <property type="molecule type" value="Genomic_DNA"/>
</dbReference>
<dbReference type="Pfam" id="PF01205">
    <property type="entry name" value="Impact_N"/>
    <property type="match status" value="1"/>
</dbReference>
<dbReference type="GO" id="GO:0005737">
    <property type="term" value="C:cytoplasm"/>
    <property type="evidence" value="ECO:0007669"/>
    <property type="project" value="UniProtKB-SubCell"/>
</dbReference>
<dbReference type="PANTHER" id="PTHR16301">
    <property type="entry name" value="IMPACT-RELATED"/>
    <property type="match status" value="1"/>
</dbReference>
<evidence type="ECO:0000256" key="3">
    <source>
        <dbReference type="ARBA" id="ARBA00022490"/>
    </source>
</evidence>
<dbReference type="SUPFAM" id="SSF54495">
    <property type="entry name" value="UBC-like"/>
    <property type="match status" value="1"/>
</dbReference>
<dbReference type="InterPro" id="IPR020568">
    <property type="entry name" value="Ribosomal_Su5_D2-typ_SF"/>
</dbReference>
<evidence type="ECO:0000256" key="4">
    <source>
        <dbReference type="ARBA" id="ARBA00022491"/>
    </source>
</evidence>
<evidence type="ECO:0000256" key="6">
    <source>
        <dbReference type="ARBA" id="ARBA00023016"/>
    </source>
</evidence>
<protein>
    <submittedName>
        <fullName evidence="8">Protein IMPACT</fullName>
    </submittedName>
</protein>
<keyword evidence="6" id="KW-0346">Stress response</keyword>
<dbReference type="Pfam" id="PF05773">
    <property type="entry name" value="RWD"/>
    <property type="match status" value="1"/>
</dbReference>
<keyword evidence="4" id="KW-0678">Repressor</keyword>
<dbReference type="GO" id="GO:0006446">
    <property type="term" value="P:regulation of translational initiation"/>
    <property type="evidence" value="ECO:0007669"/>
    <property type="project" value="TreeGrafter"/>
</dbReference>
<comment type="subcellular location">
    <subcellularLocation>
        <location evidence="1">Cytoplasm</location>
    </subcellularLocation>
</comment>
<dbReference type="InterPro" id="IPR001498">
    <property type="entry name" value="Impact_N"/>
</dbReference>
<dbReference type="InterPro" id="IPR036956">
    <property type="entry name" value="Impact_N_sf"/>
</dbReference>
<keyword evidence="5" id="KW-0810">Translation regulation</keyword>
<dbReference type="PANTHER" id="PTHR16301:SF25">
    <property type="entry name" value="PROTEIN IMPACT"/>
    <property type="match status" value="1"/>
</dbReference>
<keyword evidence="9" id="KW-1185">Reference proteome</keyword>
<name>A0A2V3J5Q2_9FLOR</name>
<sequence length="256" mass="28504">MASNALEDEMQALSAIYGNENVLFNEATVTMPATVSVTLDSCIGKVALSAQLAEDYPAMHPRPTLRSDSLSVSECEKVIKNMLEKEQSTHGEVCLFEYCETVLNVLQEHKDTSVKEQSPRDDSKKIAEQVFQVFHGEPLTDRKSVFQAHMAFISSPEDVGQVIKQLCQSKKVENATHNTMAWRVNNEEDFDDDGEKSAGKVMLHVLRQFDAKNTLCVVSRWFGGILLGPVRFRHIANVTRDILVAHEEAVRAGSGH</sequence>
<comment type="similarity">
    <text evidence="2">Belongs to the IMPACT family.</text>
</comment>
<organism evidence="8 9">
    <name type="scientific">Gracilariopsis chorda</name>
    <dbReference type="NCBI Taxonomy" id="448386"/>
    <lineage>
        <taxon>Eukaryota</taxon>
        <taxon>Rhodophyta</taxon>
        <taxon>Florideophyceae</taxon>
        <taxon>Rhodymeniophycidae</taxon>
        <taxon>Gracilariales</taxon>
        <taxon>Gracilariaceae</taxon>
        <taxon>Gracilariopsis</taxon>
    </lineage>
</organism>
<comment type="caution">
    <text evidence="8">The sequence shown here is derived from an EMBL/GenBank/DDBJ whole genome shotgun (WGS) entry which is preliminary data.</text>
</comment>
<gene>
    <name evidence="8" type="ORF">BWQ96_00410</name>
</gene>
<evidence type="ECO:0000259" key="7">
    <source>
        <dbReference type="PROSITE" id="PS50908"/>
    </source>
</evidence>
<accession>A0A2V3J5Q2</accession>
<dbReference type="Proteomes" id="UP000247409">
    <property type="component" value="Unassembled WGS sequence"/>
</dbReference>
<dbReference type="AlphaFoldDB" id="A0A2V3J5Q2"/>
<evidence type="ECO:0000256" key="2">
    <source>
        <dbReference type="ARBA" id="ARBA00007665"/>
    </source>
</evidence>
<evidence type="ECO:0000256" key="5">
    <source>
        <dbReference type="ARBA" id="ARBA00022845"/>
    </source>
</evidence>
<dbReference type="InterPro" id="IPR006575">
    <property type="entry name" value="RWD_dom"/>
</dbReference>
<proteinExistence type="inferred from homology"/>
<dbReference type="Gene3D" id="3.10.110.10">
    <property type="entry name" value="Ubiquitin Conjugating Enzyme"/>
    <property type="match status" value="1"/>
</dbReference>
<dbReference type="STRING" id="448386.A0A2V3J5Q2"/>
<dbReference type="GO" id="GO:0140469">
    <property type="term" value="P:GCN2-mediated signaling"/>
    <property type="evidence" value="ECO:0007669"/>
    <property type="project" value="TreeGrafter"/>
</dbReference>